<keyword evidence="5" id="KW-0742">SOS response</keyword>
<keyword evidence="4" id="KW-0234">DNA repair</keyword>
<dbReference type="RefSeq" id="WP_210102050.1">
    <property type="nucleotide sequence ID" value="NZ_BAABLK010000088.1"/>
</dbReference>
<dbReference type="CDD" id="cd01700">
    <property type="entry name" value="PolY_Pol_V_umuC"/>
    <property type="match status" value="1"/>
</dbReference>
<accession>A0ABP9TR13</accession>
<keyword evidence="3" id="KW-0741">SOS mutagenesis</keyword>
<dbReference type="SUPFAM" id="SSF56672">
    <property type="entry name" value="DNA/RNA polymerases"/>
    <property type="match status" value="1"/>
</dbReference>
<organism evidence="8 9">
    <name type="scientific">Paeniglutamicibacter antarcticus</name>
    <dbReference type="NCBI Taxonomy" id="494023"/>
    <lineage>
        <taxon>Bacteria</taxon>
        <taxon>Bacillati</taxon>
        <taxon>Actinomycetota</taxon>
        <taxon>Actinomycetes</taxon>
        <taxon>Micrococcales</taxon>
        <taxon>Micrococcaceae</taxon>
        <taxon>Paeniglutamicibacter</taxon>
    </lineage>
</organism>
<evidence type="ECO:0000256" key="4">
    <source>
        <dbReference type="ARBA" id="ARBA00023204"/>
    </source>
</evidence>
<comment type="similarity">
    <text evidence="1">Belongs to the DNA polymerase type-Y family.</text>
</comment>
<protein>
    <submittedName>
        <fullName evidence="8">Translesion error-prone DNA polymerase V subunit UmuC</fullName>
    </submittedName>
</protein>
<dbReference type="InterPro" id="IPR017961">
    <property type="entry name" value="DNA_pol_Y-fam_little_finger"/>
</dbReference>
<sequence length="424" mass="45613">MAERIALVDVNNFYVSCERVFDPSLDGRPVVVLSNNDGCVVARSQEAKDLGITTGAPFFQVKQFGQSHGMVVRSSNYELYGDMSARVMEVLSRFGTWQEVYSIDESFLGVQGNPEQLGELASRIRKAVALNVGVPVCVGVAPTKTLAKFANHVAKRNAHLDGVCSMDSMDPQLVERIQSRVPVTDLWGVGARTGTKLAGMGVSTIADLKAADATEIRKRFSVVLQRTVLELNSIACIPHNEERADKQQIMYSRSFSSPVTTIEGMVEVMSVYAQRGAARLLSDGLWATLLTVTAGTNRFSSGEASFPSLTIKLPSPTQDPILLARLAVAAMREIMHQGASYVRGGVVLSGLQPEAGQAMLGVFDEGGAETHVGDVLGAVKARFGNKSIGLGSGGLAVEPDWSMKREFSSPKFTTEWADIPIVRA</sequence>
<dbReference type="InterPro" id="IPR001126">
    <property type="entry name" value="UmuC"/>
</dbReference>
<dbReference type="PANTHER" id="PTHR11076:SF34">
    <property type="entry name" value="PROTEIN UMUC"/>
    <property type="match status" value="1"/>
</dbReference>
<comment type="function">
    <text evidence="6">Poorly processive, error-prone DNA polymerase involved in untargeted mutagenesis. Copies undamaged DNA at stalled replication forks, which arise in vivo from mismatched or misaligned primer ends. These misaligned primers can be extended by PolIV. Exhibits no 3'-5' exonuclease (proofreading) activity. May be involved in translesional synthesis, in conjunction with the beta clamp from PolIII.</text>
</comment>
<dbReference type="Pfam" id="PF00817">
    <property type="entry name" value="IMS"/>
    <property type="match status" value="1"/>
</dbReference>
<dbReference type="InterPro" id="IPR050116">
    <property type="entry name" value="DNA_polymerase-Y"/>
</dbReference>
<gene>
    <name evidence="8" type="primary">umuC</name>
    <name evidence="8" type="ORF">GCM10025778_32770</name>
</gene>
<keyword evidence="9" id="KW-1185">Reference proteome</keyword>
<feature type="domain" description="UmuC" evidence="7">
    <location>
        <begin position="5"/>
        <end position="190"/>
    </location>
</feature>
<dbReference type="InterPro" id="IPR043128">
    <property type="entry name" value="Rev_trsase/Diguanyl_cyclase"/>
</dbReference>
<dbReference type="EMBL" id="BAABLK010000088">
    <property type="protein sequence ID" value="GAA5228738.1"/>
    <property type="molecule type" value="Genomic_DNA"/>
</dbReference>
<dbReference type="Gene3D" id="3.30.70.270">
    <property type="match status" value="1"/>
</dbReference>
<dbReference type="PANTHER" id="PTHR11076">
    <property type="entry name" value="DNA REPAIR POLYMERASE UMUC / TRANSFERASE FAMILY MEMBER"/>
    <property type="match status" value="1"/>
</dbReference>
<dbReference type="Gene3D" id="1.10.150.20">
    <property type="entry name" value="5' to 3' exonuclease, C-terminal subdomain"/>
    <property type="match status" value="1"/>
</dbReference>
<dbReference type="Proteomes" id="UP001501257">
    <property type="component" value="Unassembled WGS sequence"/>
</dbReference>
<keyword evidence="2" id="KW-0227">DNA damage</keyword>
<dbReference type="Pfam" id="PF13438">
    <property type="entry name" value="DUF4113"/>
    <property type="match status" value="1"/>
</dbReference>
<evidence type="ECO:0000256" key="1">
    <source>
        <dbReference type="ARBA" id="ARBA00010945"/>
    </source>
</evidence>
<evidence type="ECO:0000313" key="8">
    <source>
        <dbReference type="EMBL" id="GAA5228738.1"/>
    </source>
</evidence>
<comment type="caution">
    <text evidence="8">The sequence shown here is derived from an EMBL/GenBank/DDBJ whole genome shotgun (WGS) entry which is preliminary data.</text>
</comment>
<evidence type="ECO:0000259" key="7">
    <source>
        <dbReference type="PROSITE" id="PS50173"/>
    </source>
</evidence>
<proteinExistence type="inferred from homology"/>
<reference evidence="9" key="1">
    <citation type="journal article" date="2019" name="Int. J. Syst. Evol. Microbiol.">
        <title>The Global Catalogue of Microorganisms (GCM) 10K type strain sequencing project: providing services to taxonomists for standard genome sequencing and annotation.</title>
        <authorList>
            <consortium name="The Broad Institute Genomics Platform"/>
            <consortium name="The Broad Institute Genome Sequencing Center for Infectious Disease"/>
            <person name="Wu L."/>
            <person name="Ma J."/>
        </authorList>
    </citation>
    <scope>NUCLEOTIDE SEQUENCE [LARGE SCALE GENOMIC DNA]</scope>
    <source>
        <strain evidence="9">JCM 18952</strain>
    </source>
</reference>
<dbReference type="InterPro" id="IPR025188">
    <property type="entry name" value="DUF4113"/>
</dbReference>
<evidence type="ECO:0000256" key="3">
    <source>
        <dbReference type="ARBA" id="ARBA00023199"/>
    </source>
</evidence>
<evidence type="ECO:0000256" key="6">
    <source>
        <dbReference type="ARBA" id="ARBA00025589"/>
    </source>
</evidence>
<name>A0ABP9TR13_9MICC</name>
<evidence type="ECO:0000256" key="5">
    <source>
        <dbReference type="ARBA" id="ARBA00023236"/>
    </source>
</evidence>
<dbReference type="PROSITE" id="PS50173">
    <property type="entry name" value="UMUC"/>
    <property type="match status" value="1"/>
</dbReference>
<evidence type="ECO:0000256" key="2">
    <source>
        <dbReference type="ARBA" id="ARBA00022763"/>
    </source>
</evidence>
<dbReference type="Gene3D" id="3.40.1170.60">
    <property type="match status" value="1"/>
</dbReference>
<evidence type="ECO:0000313" key="9">
    <source>
        <dbReference type="Proteomes" id="UP001501257"/>
    </source>
</evidence>
<dbReference type="Pfam" id="PF11799">
    <property type="entry name" value="IMS_C"/>
    <property type="match status" value="1"/>
</dbReference>
<dbReference type="InterPro" id="IPR043502">
    <property type="entry name" value="DNA/RNA_pol_sf"/>
</dbReference>